<keyword evidence="4 7" id="KW-0677">Repeat</keyword>
<dbReference type="InterPro" id="IPR056729">
    <property type="entry name" value="GMPPB_C"/>
</dbReference>
<sequence length="378" mass="39346">MKFSQIIAALGDEVTGCSLDEGSLDEGSLDEGSLDEGSGATSAVGGELELTELAAIQSATKTALSYVEGPKFAEYIETTQAGALILPPDEAIQQKAQARSIPWISVKNPRLVFARAIALFYKPYRQPPGIHPTAVVDPSACIGENVAIGPNAVIQPNVRIGDQVCIHPNVVVYPGAIIGSNTELHACCVIHERSHIGENCIIHSGAVIGSEGFGFVPTAEGWEKMNQSGIVVIEDGVEIGCNTTVDRPAVGETRVGRNTKIDNLVHIAHGCTIGEAVAMAAQVGIAGGVTVGKRVILAGQVGIANQANIGDGAIASAKAGIHHDVPAGETVSGMPAIPHKVYLRAAILFRRLPEMAKAIKDLQKAMAENPPLKGSSKE</sequence>
<proteinExistence type="inferred from homology"/>
<dbReference type="Pfam" id="PF25087">
    <property type="entry name" value="GMPPB_C"/>
    <property type="match status" value="1"/>
</dbReference>
<comment type="pathway">
    <text evidence="7">Bacterial outer membrane biogenesis; LPS lipid A biosynthesis.</text>
</comment>
<dbReference type="Pfam" id="PF04613">
    <property type="entry name" value="LpxD"/>
    <property type="match status" value="1"/>
</dbReference>
<dbReference type="SUPFAM" id="SSF51161">
    <property type="entry name" value="Trimeric LpxA-like enzymes"/>
    <property type="match status" value="1"/>
</dbReference>
<feature type="domain" description="Mannose-1-phosphate guanyltransferase C-terminal" evidence="10">
    <location>
        <begin position="132"/>
        <end position="210"/>
    </location>
</feature>
<dbReference type="GO" id="GO:0016410">
    <property type="term" value="F:N-acyltransferase activity"/>
    <property type="evidence" value="ECO:0007669"/>
    <property type="project" value="InterPro"/>
</dbReference>
<dbReference type="InterPro" id="IPR020573">
    <property type="entry name" value="UDP_GlcNAc_AcTrfase_non-rep"/>
</dbReference>
<comment type="catalytic activity">
    <reaction evidence="7">
        <text>a UDP-3-O-[(3R)-3-hydroxyacyl]-alpha-D-glucosamine + a (3R)-hydroxyacyl-[ACP] = a UDP-2-N,3-O-bis[(3R)-3-hydroxyacyl]-alpha-D-glucosamine + holo-[ACP] + H(+)</text>
        <dbReference type="Rhea" id="RHEA:53836"/>
        <dbReference type="Rhea" id="RHEA-COMP:9685"/>
        <dbReference type="Rhea" id="RHEA-COMP:9945"/>
        <dbReference type="ChEBI" id="CHEBI:15378"/>
        <dbReference type="ChEBI" id="CHEBI:64479"/>
        <dbReference type="ChEBI" id="CHEBI:78827"/>
        <dbReference type="ChEBI" id="CHEBI:137740"/>
        <dbReference type="ChEBI" id="CHEBI:137748"/>
        <dbReference type="EC" id="2.3.1.191"/>
    </reaction>
</comment>
<comment type="caution">
    <text evidence="11">The sequence shown here is derived from an EMBL/GenBank/DDBJ whole genome shotgun (WGS) entry which is preliminary data.</text>
</comment>
<dbReference type="InterPro" id="IPR011004">
    <property type="entry name" value="Trimer_LpxA-like_sf"/>
</dbReference>
<feature type="compositionally biased region" description="Acidic residues" evidence="8">
    <location>
        <begin position="22"/>
        <end position="34"/>
    </location>
</feature>
<dbReference type="Proteomes" id="UP000050465">
    <property type="component" value="Unassembled WGS sequence"/>
</dbReference>
<dbReference type="PANTHER" id="PTHR43378:SF2">
    <property type="entry name" value="UDP-3-O-ACYLGLUCOSAMINE N-ACYLTRANSFERASE 1, MITOCHONDRIAL-RELATED"/>
    <property type="match status" value="1"/>
</dbReference>
<evidence type="ECO:0000256" key="8">
    <source>
        <dbReference type="SAM" id="MobiDB-lite"/>
    </source>
</evidence>
<evidence type="ECO:0000256" key="4">
    <source>
        <dbReference type="ARBA" id="ARBA00022737"/>
    </source>
</evidence>
<evidence type="ECO:0000313" key="11">
    <source>
        <dbReference type="EMBL" id="KPQ34261.1"/>
    </source>
</evidence>
<dbReference type="AlphaFoldDB" id="A0A0P7YUI8"/>
<dbReference type="EC" id="2.3.1.191" evidence="7"/>
<dbReference type="NCBIfam" id="NF002060">
    <property type="entry name" value="PRK00892.1"/>
    <property type="match status" value="1"/>
</dbReference>
<keyword evidence="1 7" id="KW-0444">Lipid biosynthesis</keyword>
<dbReference type="NCBIfam" id="TIGR01853">
    <property type="entry name" value="lipid_A_lpxD"/>
    <property type="match status" value="1"/>
</dbReference>
<keyword evidence="2 7" id="KW-0441">Lipid A biosynthesis</keyword>
<evidence type="ECO:0000259" key="9">
    <source>
        <dbReference type="Pfam" id="PF04613"/>
    </source>
</evidence>
<keyword evidence="6 7" id="KW-0012">Acyltransferase</keyword>
<keyword evidence="3 7" id="KW-0808">Transferase</keyword>
<feature type="region of interest" description="Disordered" evidence="8">
    <location>
        <begin position="21"/>
        <end position="42"/>
    </location>
</feature>
<keyword evidence="5 7" id="KW-0443">Lipid metabolism</keyword>
<dbReference type="GO" id="GO:0103118">
    <property type="term" value="F:UDP-3-O-[(3R)-3-hydroxyacyl]-glucosamine N-acyltransferase activity"/>
    <property type="evidence" value="ECO:0007669"/>
    <property type="project" value="UniProtKB-EC"/>
</dbReference>
<dbReference type="STRING" id="1666911.HLUCCA11_15190"/>
<comment type="function">
    <text evidence="7">Catalyzes the N-acylation of UDP-3-O-acylglucosamine using 3-hydroxyacyl-ACP as the acyl donor. Is involved in the biosynthesis of lipid A, a phosphorylated glycolipid that anchors the lipopolysaccharide to the outer membrane of the cell.</text>
</comment>
<evidence type="ECO:0000256" key="7">
    <source>
        <dbReference type="HAMAP-Rule" id="MF_00523"/>
    </source>
</evidence>
<feature type="domain" description="UDP-3-O-[3-hydroxymyristoyl] glucosamine N-acyltransferase non-repeat region" evidence="9">
    <location>
        <begin position="48"/>
        <end position="119"/>
    </location>
</feature>
<dbReference type="GO" id="GO:0031470">
    <property type="term" value="C:carboxysome"/>
    <property type="evidence" value="ECO:0007669"/>
    <property type="project" value="UniProtKB-ARBA"/>
</dbReference>
<dbReference type="Gene3D" id="3.40.1390.10">
    <property type="entry name" value="MurE/MurF, N-terminal domain"/>
    <property type="match status" value="1"/>
</dbReference>
<dbReference type="PANTHER" id="PTHR43378">
    <property type="entry name" value="UDP-3-O-ACYLGLUCOSAMINE N-ACYLTRANSFERASE"/>
    <property type="match status" value="1"/>
</dbReference>
<comment type="subunit">
    <text evidence="7">Homotrimer.</text>
</comment>
<evidence type="ECO:0000256" key="6">
    <source>
        <dbReference type="ARBA" id="ARBA00023315"/>
    </source>
</evidence>
<dbReference type="CDD" id="cd03352">
    <property type="entry name" value="LbH_LpxD"/>
    <property type="match status" value="1"/>
</dbReference>
<dbReference type="EMBL" id="LJZR01000021">
    <property type="protein sequence ID" value="KPQ34261.1"/>
    <property type="molecule type" value="Genomic_DNA"/>
</dbReference>
<dbReference type="GO" id="GO:0043886">
    <property type="term" value="F:structural constituent of carboxysome shell"/>
    <property type="evidence" value="ECO:0007669"/>
    <property type="project" value="UniProtKB-ARBA"/>
</dbReference>
<protein>
    <recommendedName>
        <fullName evidence="7">UDP-3-O-acylglucosamine N-acyltransferase</fullName>
        <ecNumber evidence="7">2.3.1.191</ecNumber>
    </recommendedName>
</protein>
<evidence type="ECO:0000256" key="3">
    <source>
        <dbReference type="ARBA" id="ARBA00022679"/>
    </source>
</evidence>
<evidence type="ECO:0000256" key="1">
    <source>
        <dbReference type="ARBA" id="ARBA00022516"/>
    </source>
</evidence>
<comment type="similarity">
    <text evidence="7">Belongs to the transferase hexapeptide repeat family. LpxD subfamily.</text>
</comment>
<dbReference type="UniPathway" id="UPA00973"/>
<dbReference type="PATRIC" id="fig|1666911.3.peg.316"/>
<dbReference type="HAMAP" id="MF_00523">
    <property type="entry name" value="LpxD"/>
    <property type="match status" value="1"/>
</dbReference>
<accession>A0A0P7YUI8</accession>
<name>A0A0P7YUI8_9CYAN</name>
<feature type="active site" description="Proton acceptor" evidence="7">
    <location>
        <position position="269"/>
    </location>
</feature>
<gene>
    <name evidence="7 11" type="primary">lpxD</name>
    <name evidence="11" type="ORF">HLUCCA11_15190</name>
</gene>
<organism evidence="11 12">
    <name type="scientific">Phormidesmis priestleyi Ana</name>
    <dbReference type="NCBI Taxonomy" id="1666911"/>
    <lineage>
        <taxon>Bacteria</taxon>
        <taxon>Bacillati</taxon>
        <taxon>Cyanobacteriota</taxon>
        <taxon>Cyanophyceae</taxon>
        <taxon>Leptolyngbyales</taxon>
        <taxon>Leptolyngbyaceae</taxon>
        <taxon>Phormidesmis</taxon>
    </lineage>
</organism>
<reference evidence="11 12" key="1">
    <citation type="submission" date="2015-09" db="EMBL/GenBank/DDBJ databases">
        <title>Identification and resolution of microdiversity through metagenomic sequencing of parallel consortia.</title>
        <authorList>
            <person name="Nelson W.C."/>
            <person name="Romine M.F."/>
            <person name="Lindemann S.R."/>
        </authorList>
    </citation>
    <scope>NUCLEOTIDE SEQUENCE [LARGE SCALE GENOMIC DNA]</scope>
    <source>
        <strain evidence="11">Ana</strain>
    </source>
</reference>
<dbReference type="InterPro" id="IPR007691">
    <property type="entry name" value="LpxD"/>
</dbReference>
<evidence type="ECO:0000256" key="5">
    <source>
        <dbReference type="ARBA" id="ARBA00023098"/>
    </source>
</evidence>
<evidence type="ECO:0000259" key="10">
    <source>
        <dbReference type="Pfam" id="PF25087"/>
    </source>
</evidence>
<dbReference type="GO" id="GO:0009245">
    <property type="term" value="P:lipid A biosynthetic process"/>
    <property type="evidence" value="ECO:0007669"/>
    <property type="project" value="UniProtKB-UniRule"/>
</dbReference>
<dbReference type="Gene3D" id="2.160.10.10">
    <property type="entry name" value="Hexapeptide repeat proteins"/>
    <property type="match status" value="1"/>
</dbReference>
<evidence type="ECO:0000313" key="12">
    <source>
        <dbReference type="Proteomes" id="UP000050465"/>
    </source>
</evidence>
<dbReference type="GO" id="GO:0016020">
    <property type="term" value="C:membrane"/>
    <property type="evidence" value="ECO:0007669"/>
    <property type="project" value="GOC"/>
</dbReference>
<evidence type="ECO:0000256" key="2">
    <source>
        <dbReference type="ARBA" id="ARBA00022556"/>
    </source>
</evidence>